<dbReference type="GO" id="GO:0051879">
    <property type="term" value="F:Hsp90 protein binding"/>
    <property type="evidence" value="ECO:0007669"/>
    <property type="project" value="TreeGrafter"/>
</dbReference>
<dbReference type="Gene3D" id="1.10.260.100">
    <property type="match status" value="2"/>
</dbReference>
<evidence type="ECO:0000256" key="4">
    <source>
        <dbReference type="ARBA" id="ARBA00022803"/>
    </source>
</evidence>
<evidence type="ECO:0000313" key="8">
    <source>
        <dbReference type="EMBL" id="CAD8215889.1"/>
    </source>
</evidence>
<dbReference type="SMART" id="SM00727">
    <property type="entry name" value="STI1"/>
    <property type="match status" value="2"/>
</dbReference>
<evidence type="ECO:0000256" key="5">
    <source>
        <dbReference type="PROSITE-ProRule" id="PRU00339"/>
    </source>
</evidence>
<dbReference type="FunFam" id="1.25.40.10:FF:000010">
    <property type="entry name" value="Stress-induced phosphoprotein 1"/>
    <property type="match status" value="1"/>
</dbReference>
<sequence>MSADELKSKGNAAFSAGRFEEAIEHFSAAIELDASNHVLFSNRSAAQASLKNFQAALDDAKKTTSLKPDWPKGFSRLGAAFYGLGELDKSVSAYNEGLAIDPENAQLVSGLQEVQQAKSRGSSGGGPLGGLGNMFSGADIWAKLAANPNTRAYLQQPDFVQMINNVQANPGLVSNYLQDPRMMQVMGALLGVNMQSGDEFMKNNKSNAAAPSEPEPVPEPEPEPMDDEEKEKKKEKEEAQKEKELGNAAYKKKDFEEAIKHYNTAITLDDSDISFLTNRAAVHLEMGSWELCMKDCDTAVEKGREIRADYKMIARALARKGLALEKSGDLPGAISFYNHALTEHRSADTLAKLKAAEATLKKQQEEEYLDDGLAEVEKDKGNEFFRSGDFPSAVKHYSESLKRNPKDHKVYSNRAACYMKLAAFMEAQKDAEKCIEIDPTFPKGYTRKGAVQFFMKEYSKAIETYQLGLKHDPENQELKEGIARCVDMINKGNRGELSEEEMKARQEKGMADPEIQTILSDPVMRQVLSDMQENPKAAQEHMKNPMVMGKIQKLVNAGILQIR</sequence>
<feature type="repeat" description="TPR" evidence="5">
    <location>
        <begin position="239"/>
        <end position="272"/>
    </location>
</feature>
<dbReference type="Pfam" id="PF13414">
    <property type="entry name" value="TPR_11"/>
    <property type="match status" value="1"/>
</dbReference>
<dbReference type="InterPro" id="IPR006636">
    <property type="entry name" value="STI1_HS-bd"/>
</dbReference>
<name>A0A7R9XLY5_9CHLO</name>
<dbReference type="FunFam" id="1.10.260.100:FF:000002">
    <property type="entry name" value="Stress-induced-phosphoprotein 1 (Hsp70/Hsp90-organizing)"/>
    <property type="match status" value="1"/>
</dbReference>
<dbReference type="GO" id="GO:0005737">
    <property type="term" value="C:cytoplasm"/>
    <property type="evidence" value="ECO:0007669"/>
    <property type="project" value="UniProtKB-SubCell"/>
</dbReference>
<dbReference type="AlphaFoldDB" id="A0A7R9XLY5"/>
<feature type="region of interest" description="Disordered" evidence="6">
    <location>
        <begin position="199"/>
        <end position="248"/>
    </location>
</feature>
<comment type="subcellular location">
    <subcellularLocation>
        <location evidence="1">Cytoplasm</location>
    </subcellularLocation>
</comment>
<evidence type="ECO:0000256" key="2">
    <source>
        <dbReference type="ARBA" id="ARBA00022490"/>
    </source>
</evidence>
<feature type="compositionally biased region" description="Acidic residues" evidence="6">
    <location>
        <begin position="216"/>
        <end position="229"/>
    </location>
</feature>
<dbReference type="InterPro" id="IPR041243">
    <property type="entry name" value="STI1/HOP_DP"/>
</dbReference>
<proteinExistence type="predicted"/>
<dbReference type="Gene3D" id="1.25.40.10">
    <property type="entry name" value="Tetratricopeptide repeat domain"/>
    <property type="match status" value="3"/>
</dbReference>
<feature type="repeat" description="TPR" evidence="5">
    <location>
        <begin position="71"/>
        <end position="104"/>
    </location>
</feature>
<reference evidence="8" key="1">
    <citation type="submission" date="2021-01" db="EMBL/GenBank/DDBJ databases">
        <authorList>
            <person name="Corre E."/>
            <person name="Pelletier E."/>
            <person name="Niang G."/>
            <person name="Scheremetjew M."/>
            <person name="Finn R."/>
            <person name="Kale V."/>
            <person name="Holt S."/>
            <person name="Cochrane G."/>
            <person name="Meng A."/>
            <person name="Brown T."/>
            <person name="Cohen L."/>
        </authorList>
    </citation>
    <scope>NUCLEOTIDE SEQUENCE</scope>
    <source>
        <strain evidence="8">CCMP720</strain>
    </source>
</reference>
<evidence type="ECO:0000259" key="7">
    <source>
        <dbReference type="SMART" id="SM00727"/>
    </source>
</evidence>
<dbReference type="SUPFAM" id="SSF48452">
    <property type="entry name" value="TPR-like"/>
    <property type="match status" value="1"/>
</dbReference>
<evidence type="ECO:0000256" key="1">
    <source>
        <dbReference type="ARBA" id="ARBA00004496"/>
    </source>
</evidence>
<evidence type="ECO:0000256" key="6">
    <source>
        <dbReference type="SAM" id="MobiDB-lite"/>
    </source>
</evidence>
<feature type="domain" description="STI1" evidence="7">
    <location>
        <begin position="512"/>
        <end position="551"/>
    </location>
</feature>
<dbReference type="InterPro" id="IPR019734">
    <property type="entry name" value="TPR_rpt"/>
</dbReference>
<feature type="repeat" description="TPR" evidence="5">
    <location>
        <begin position="442"/>
        <end position="475"/>
    </location>
</feature>
<feature type="domain" description="STI1" evidence="7">
    <location>
        <begin position="147"/>
        <end position="186"/>
    </location>
</feature>
<dbReference type="FunFam" id="1.25.40.10:FF:000020">
    <property type="entry name" value="Stress-induced phosphoprotein 1"/>
    <property type="match status" value="1"/>
</dbReference>
<feature type="repeat" description="TPR" evidence="5">
    <location>
        <begin position="374"/>
        <end position="407"/>
    </location>
</feature>
<dbReference type="PANTHER" id="PTHR22904">
    <property type="entry name" value="TPR REPEAT CONTAINING PROTEIN"/>
    <property type="match status" value="1"/>
</dbReference>
<dbReference type="Pfam" id="PF17830">
    <property type="entry name" value="STI1-HOP_DP"/>
    <property type="match status" value="2"/>
</dbReference>
<dbReference type="PANTHER" id="PTHR22904:SF533">
    <property type="entry name" value="HSP70-HSP90 ORGANIZING PROTEIN 3"/>
    <property type="match status" value="1"/>
</dbReference>
<gene>
    <name evidence="8" type="ORF">PAMY1081_LOCUS163</name>
</gene>
<accession>A0A7R9XLY5</accession>
<keyword evidence="3" id="KW-0677">Repeat</keyword>
<organism evidence="8">
    <name type="scientific">Polyblepharides amylifera</name>
    <dbReference type="NCBI Taxonomy" id="1486889"/>
    <lineage>
        <taxon>Eukaryota</taxon>
        <taxon>Viridiplantae</taxon>
        <taxon>Chlorophyta</taxon>
        <taxon>Pyramimonadophyceae</taxon>
        <taxon>Pyramimonadales</taxon>
        <taxon>Polyblepharidaceae</taxon>
        <taxon>Polyblepharides</taxon>
    </lineage>
</organism>
<protein>
    <recommendedName>
        <fullName evidence="7">STI1 domain-containing protein</fullName>
    </recommendedName>
</protein>
<feature type="repeat" description="TPR" evidence="5">
    <location>
        <begin position="3"/>
        <end position="36"/>
    </location>
</feature>
<dbReference type="Pfam" id="PF00515">
    <property type="entry name" value="TPR_1"/>
    <property type="match status" value="1"/>
</dbReference>
<dbReference type="FunFam" id="1.25.40.10:FF:000027">
    <property type="entry name" value="stress-induced-phosphoprotein 1 isoform X1"/>
    <property type="match status" value="1"/>
</dbReference>
<dbReference type="InterPro" id="IPR011990">
    <property type="entry name" value="TPR-like_helical_dom_sf"/>
</dbReference>
<feature type="compositionally biased region" description="Basic and acidic residues" evidence="6">
    <location>
        <begin position="230"/>
        <end position="248"/>
    </location>
</feature>
<dbReference type="PROSITE" id="PS50005">
    <property type="entry name" value="TPR"/>
    <property type="match status" value="5"/>
</dbReference>
<keyword evidence="4 5" id="KW-0802">TPR repeat</keyword>
<evidence type="ECO:0000256" key="3">
    <source>
        <dbReference type="ARBA" id="ARBA00022737"/>
    </source>
</evidence>
<keyword evidence="2" id="KW-0963">Cytoplasm</keyword>
<dbReference type="FunFam" id="1.10.260.100:FF:000004">
    <property type="entry name" value="Putative stress-induced-phosphoprotein 1"/>
    <property type="match status" value="1"/>
</dbReference>
<dbReference type="EMBL" id="HBDV01000241">
    <property type="protein sequence ID" value="CAD8215889.1"/>
    <property type="molecule type" value="Transcribed_RNA"/>
</dbReference>
<dbReference type="Pfam" id="PF13432">
    <property type="entry name" value="TPR_16"/>
    <property type="match status" value="1"/>
</dbReference>
<dbReference type="SMART" id="SM00028">
    <property type="entry name" value="TPR"/>
    <property type="match status" value="9"/>
</dbReference>